<dbReference type="GO" id="GO:0043565">
    <property type="term" value="F:sequence-specific DNA binding"/>
    <property type="evidence" value="ECO:0007669"/>
    <property type="project" value="InterPro"/>
</dbReference>
<dbReference type="PRINTS" id="PR00032">
    <property type="entry name" value="HTHARAC"/>
</dbReference>
<dbReference type="InterPro" id="IPR009057">
    <property type="entry name" value="Homeodomain-like_sf"/>
</dbReference>
<dbReference type="InterPro" id="IPR011051">
    <property type="entry name" value="RmlC_Cupin_sf"/>
</dbReference>
<dbReference type="Pfam" id="PF12833">
    <property type="entry name" value="HTH_18"/>
    <property type="match status" value="1"/>
</dbReference>
<evidence type="ECO:0000313" key="6">
    <source>
        <dbReference type="Proteomes" id="UP000306509"/>
    </source>
</evidence>
<evidence type="ECO:0000313" key="5">
    <source>
        <dbReference type="EMBL" id="TLD00360.1"/>
    </source>
</evidence>
<dbReference type="InterPro" id="IPR018060">
    <property type="entry name" value="HTH_AraC"/>
</dbReference>
<reference evidence="5 6" key="1">
    <citation type="journal article" date="2019" name="Anaerobe">
        <title>Detection of Robinsoniella peoriensis in multiple bone samples of a trauma patient.</title>
        <authorList>
            <person name="Schrottner P."/>
            <person name="Hartwich K."/>
            <person name="Bunk B."/>
            <person name="Schober I."/>
            <person name="Helbig S."/>
            <person name="Rudolph W.W."/>
            <person name="Gunzer F."/>
        </authorList>
    </citation>
    <scope>NUCLEOTIDE SEQUENCE [LARGE SCALE GENOMIC DNA]</scope>
    <source>
        <strain evidence="5 6">DSM 106044</strain>
    </source>
</reference>
<dbReference type="SMART" id="SM00342">
    <property type="entry name" value="HTH_ARAC"/>
    <property type="match status" value="1"/>
</dbReference>
<dbReference type="AlphaFoldDB" id="A0A4U8Q663"/>
<dbReference type="EMBL" id="QGQD01000055">
    <property type="protein sequence ID" value="TLD00360.1"/>
    <property type="molecule type" value="Genomic_DNA"/>
</dbReference>
<dbReference type="Gene3D" id="1.10.10.60">
    <property type="entry name" value="Homeodomain-like"/>
    <property type="match status" value="1"/>
</dbReference>
<keyword evidence="1" id="KW-0805">Transcription regulation</keyword>
<dbReference type="Pfam" id="PF02311">
    <property type="entry name" value="AraC_binding"/>
    <property type="match status" value="1"/>
</dbReference>
<proteinExistence type="predicted"/>
<dbReference type="Proteomes" id="UP000306509">
    <property type="component" value="Unassembled WGS sequence"/>
</dbReference>
<evidence type="ECO:0000256" key="2">
    <source>
        <dbReference type="ARBA" id="ARBA00023125"/>
    </source>
</evidence>
<comment type="caution">
    <text evidence="5">The sequence shown here is derived from an EMBL/GenBank/DDBJ whole genome shotgun (WGS) entry which is preliminary data.</text>
</comment>
<dbReference type="RefSeq" id="WP_138002600.1">
    <property type="nucleotide sequence ID" value="NZ_QGQD01000055.1"/>
</dbReference>
<keyword evidence="2" id="KW-0238">DNA-binding</keyword>
<keyword evidence="6" id="KW-1185">Reference proteome</keyword>
<dbReference type="PANTHER" id="PTHR43280:SF2">
    <property type="entry name" value="HTH-TYPE TRANSCRIPTIONAL REGULATOR EXSA"/>
    <property type="match status" value="1"/>
</dbReference>
<protein>
    <submittedName>
        <fullName evidence="5">L-rhamnose operon transcriptional activator RhaR</fullName>
    </submittedName>
</protein>
<dbReference type="PANTHER" id="PTHR43280">
    <property type="entry name" value="ARAC-FAMILY TRANSCRIPTIONAL REGULATOR"/>
    <property type="match status" value="1"/>
</dbReference>
<dbReference type="Gene3D" id="2.60.120.10">
    <property type="entry name" value="Jelly Rolls"/>
    <property type="match status" value="1"/>
</dbReference>
<organism evidence="5 6">
    <name type="scientific">Robinsoniella peoriensis</name>
    <dbReference type="NCBI Taxonomy" id="180332"/>
    <lineage>
        <taxon>Bacteria</taxon>
        <taxon>Bacillati</taxon>
        <taxon>Bacillota</taxon>
        <taxon>Clostridia</taxon>
        <taxon>Lachnospirales</taxon>
        <taxon>Lachnospiraceae</taxon>
        <taxon>Robinsoniella</taxon>
    </lineage>
</organism>
<dbReference type="InterPro" id="IPR018062">
    <property type="entry name" value="HTH_AraC-typ_CS"/>
</dbReference>
<dbReference type="PROSITE" id="PS01124">
    <property type="entry name" value="HTH_ARAC_FAMILY_2"/>
    <property type="match status" value="1"/>
</dbReference>
<accession>A0A4U8Q663</accession>
<name>A0A4U8Q663_9FIRM</name>
<dbReference type="InterPro" id="IPR014710">
    <property type="entry name" value="RmlC-like_jellyroll"/>
</dbReference>
<dbReference type="InterPro" id="IPR020449">
    <property type="entry name" value="Tscrpt_reg_AraC-type_HTH"/>
</dbReference>
<dbReference type="PROSITE" id="PS00041">
    <property type="entry name" value="HTH_ARAC_FAMILY_1"/>
    <property type="match status" value="1"/>
</dbReference>
<dbReference type="SUPFAM" id="SSF51182">
    <property type="entry name" value="RmlC-like cupins"/>
    <property type="match status" value="1"/>
</dbReference>
<dbReference type="STRING" id="180332.GCA_000797495_04032"/>
<dbReference type="SUPFAM" id="SSF46689">
    <property type="entry name" value="Homeodomain-like"/>
    <property type="match status" value="1"/>
</dbReference>
<evidence type="ECO:0000256" key="1">
    <source>
        <dbReference type="ARBA" id="ARBA00023015"/>
    </source>
</evidence>
<feature type="domain" description="HTH araC/xylS-type" evidence="4">
    <location>
        <begin position="191"/>
        <end position="289"/>
    </location>
</feature>
<sequence>MEYKSITLHEDFRIDQIVTVHYFEYTSDFKFDGESHDFWEFLCVDKGEVSVMSDSHKISLKKGDIIFHKPNEFHNVTANGLTAPNLVVISFICDSPRMSFFENKILTIGEVERNLLASIIIEAMHTFTSPLDDPYLEEMELNPEHPFGSQQLIKINLEHILIQLYRRYTALQSLTPITKSIKAKNDEEIYNRIVNYLVGNMKNQLTIEQICRDNLISRSQLQKLFREKNNCGIIDYFCKIKIDAAKQLIRNKNMNFTQIADTLGYTSIHYFSRQFKKVTGMTPSEYASSIKVFSERHDGMMKPNSTAAHKSSPE</sequence>
<evidence type="ECO:0000259" key="4">
    <source>
        <dbReference type="PROSITE" id="PS01124"/>
    </source>
</evidence>
<dbReference type="GO" id="GO:0003700">
    <property type="term" value="F:DNA-binding transcription factor activity"/>
    <property type="evidence" value="ECO:0007669"/>
    <property type="project" value="InterPro"/>
</dbReference>
<evidence type="ECO:0000256" key="3">
    <source>
        <dbReference type="ARBA" id="ARBA00023163"/>
    </source>
</evidence>
<gene>
    <name evidence="5" type="primary">rhaR_3</name>
    <name evidence="5" type="ORF">DSM106044_02668</name>
</gene>
<keyword evidence="3" id="KW-0804">Transcription</keyword>
<dbReference type="InterPro" id="IPR003313">
    <property type="entry name" value="AraC-bd"/>
</dbReference>